<evidence type="ECO:0000256" key="1">
    <source>
        <dbReference type="ARBA" id="ARBA00022729"/>
    </source>
</evidence>
<dbReference type="SUPFAM" id="SSF49452">
    <property type="entry name" value="Starch-binding domain-like"/>
    <property type="match status" value="2"/>
</dbReference>
<dbReference type="Gene3D" id="2.60.40.2700">
    <property type="match status" value="1"/>
</dbReference>
<evidence type="ECO:0000256" key="2">
    <source>
        <dbReference type="SAM" id="Phobius"/>
    </source>
</evidence>
<dbReference type="RefSeq" id="WP_295576684.1">
    <property type="nucleotide sequence ID" value="NZ_FLQR01000008.1"/>
</dbReference>
<reference evidence="4" key="1">
    <citation type="submission" date="2016-03" db="EMBL/GenBank/DDBJ databases">
        <authorList>
            <person name="Ploux O."/>
        </authorList>
    </citation>
    <scope>NUCLEOTIDE SEQUENCE</scope>
    <source>
        <strain evidence="4">UC1</strain>
    </source>
</reference>
<feature type="chain" id="PRO_5012124869" description="Alpha-amylase" evidence="3">
    <location>
        <begin position="29"/>
        <end position="757"/>
    </location>
</feature>
<feature type="signal peptide" evidence="3">
    <location>
        <begin position="1"/>
        <end position="28"/>
    </location>
</feature>
<dbReference type="InterPro" id="IPR013784">
    <property type="entry name" value="Carb-bd-like_fold"/>
</dbReference>
<feature type="transmembrane region" description="Helical" evidence="2">
    <location>
        <begin position="727"/>
        <end position="745"/>
    </location>
</feature>
<proteinExistence type="predicted"/>
<dbReference type="SUPFAM" id="SSF49464">
    <property type="entry name" value="Carboxypeptidase regulatory domain-like"/>
    <property type="match status" value="1"/>
</dbReference>
<evidence type="ECO:0000256" key="3">
    <source>
        <dbReference type="SAM" id="SignalP"/>
    </source>
</evidence>
<dbReference type="Pfam" id="PF13620">
    <property type="entry name" value="CarboxypepD_reg"/>
    <property type="match status" value="3"/>
</dbReference>
<dbReference type="InterPro" id="IPR051417">
    <property type="entry name" value="SDr/BOS_complex"/>
</dbReference>
<protein>
    <recommendedName>
        <fullName evidence="5">Alpha-amylase</fullName>
    </recommendedName>
</protein>
<dbReference type="EMBL" id="FLQR01000008">
    <property type="protein sequence ID" value="SBS73602.1"/>
    <property type="molecule type" value="Genomic_DNA"/>
</dbReference>
<organism evidence="4">
    <name type="scientific">uncultured Microbacterium sp</name>
    <dbReference type="NCBI Taxonomy" id="191216"/>
    <lineage>
        <taxon>Bacteria</taxon>
        <taxon>Bacillati</taxon>
        <taxon>Actinomycetota</taxon>
        <taxon>Actinomycetes</taxon>
        <taxon>Micrococcales</taxon>
        <taxon>Microbacteriaceae</taxon>
        <taxon>Microbacterium</taxon>
        <taxon>environmental samples</taxon>
    </lineage>
</organism>
<keyword evidence="2" id="KW-1133">Transmembrane helix</keyword>
<dbReference type="PANTHER" id="PTHR23303">
    <property type="entry name" value="CARBOXYPEPTIDASE REGULATORY REGION-CONTAINING"/>
    <property type="match status" value="1"/>
</dbReference>
<keyword evidence="2" id="KW-0472">Membrane</keyword>
<dbReference type="AlphaFoldDB" id="A0A1Y5P4K3"/>
<dbReference type="Gene3D" id="2.60.40.1120">
    <property type="entry name" value="Carboxypeptidase-like, regulatory domain"/>
    <property type="match status" value="3"/>
</dbReference>
<dbReference type="InterPro" id="IPR008969">
    <property type="entry name" value="CarboxyPept-like_regulatory"/>
</dbReference>
<accession>A0A1Y5P4K3</accession>
<name>A0A1Y5P4K3_9MICO</name>
<evidence type="ECO:0000313" key="4">
    <source>
        <dbReference type="EMBL" id="SBS73602.1"/>
    </source>
</evidence>
<dbReference type="GO" id="GO:0030246">
    <property type="term" value="F:carbohydrate binding"/>
    <property type="evidence" value="ECO:0007669"/>
    <property type="project" value="InterPro"/>
</dbReference>
<gene>
    <name evidence="4" type="ORF">MIPYR_40262</name>
</gene>
<evidence type="ECO:0008006" key="5">
    <source>
        <dbReference type="Google" id="ProtNLM"/>
    </source>
</evidence>
<keyword evidence="1 3" id="KW-0732">Signal</keyword>
<keyword evidence="2" id="KW-0812">Transmembrane</keyword>
<sequence length="757" mass="76405">MPSYLRALIRLLAVATLLVLAGTSAAAAAPADAALTGTVTRGDTGAPVAGAEVLLIGDEVFLVAVTDADGRYAIPEAPAGDYRVRFVPPPGSDLTFVFWDGAATFDDADILTLPDGEARTGVDGVLPLGGTISGTVTRAADGTAVPDVTVWVDGDGGSTSVVTDAAGRYTAVGLGVGEYLIEFAPPIIDDQPPELAPEYYDDARSPDAATRVPVAPGGAAVGIDAALEATGAISGTVTRSDTGAPVAGVLVSAETTAHTSSISAVTAADGGYTIAGVGPGTHFVAFGAPDDDGLLDQFWPGVSDFADAEPVTVAPGTTTPGIDAVLEAAGSISGSVRFDGYPWTDGGTVLLTETGAGEPTASTAIGDDGTYRIGKVPAGTYTLQVRPRATAARVALQYYAGAAGPKGATPLVVTGGDEVTGIDVALAAGVDIAGRVAAAVGELTEPAQIRALRWDGTEWEEIARATAWAEYSFAHPPGDVEGFYLPTGTYLLAFAAEGMCPLYWDGARTPEAADRLVLEDGRSADGIDAVLAATCEEPVIVPGDPAVAGLPRVGETLTADPGTWLPADVTLRYQWLRDGKPLKGATDPTLTLTPAHKNHLVSVRVTGSRDGLPDAAAESAPVGPVTRAPEVSLSARSIQRGALLTVSGTGFAPAEEVVIELHSTPVELARTEADAAGSLRMRVRIPEAAAFGPHEIVVTGPQSTARLAVRVVAGGLAATGGTVPTSLAAAGAIAAAAGVLLTLWARGRRRGSRAPAG</sequence>